<dbReference type="EMBL" id="CACRTF010000009">
    <property type="protein sequence ID" value="VYS90795.1"/>
    <property type="molecule type" value="Genomic_DNA"/>
</dbReference>
<evidence type="ECO:0000256" key="2">
    <source>
        <dbReference type="SAM" id="Phobius"/>
    </source>
</evidence>
<reference evidence="3" key="1">
    <citation type="submission" date="2019-11" db="EMBL/GenBank/DDBJ databases">
        <authorList>
            <person name="Feng L."/>
        </authorList>
    </citation>
    <scope>NUCLEOTIDE SEQUENCE</scope>
    <source>
        <strain evidence="3">CbolteaeLFYP116</strain>
    </source>
</reference>
<sequence>MDRDTGGKRRRNKIGRITAGLAALVWLLGGRCAAAVMWGGPEGAGLTAITAFADVRDPTADTSPGTGEVLVDIAGEDQLKQWYDQRLMGGNSIAVLPKNLVITKPLTLGLPDGQTSTSPIEIRIPEGPIKILAPKNLTQTGVVIDNPNLLITGTKSLISVEGEGCLTLKRGQIQRDASDEPAIILRNQGMLEWEEGKDFVGLKKTDIRDERIDPPEPVPPGESQTPEYGTTQPQLTEAVLLNIEADGSGSARLEFKNLPSDINALYILRSESGHSWKKEKNKVTAASSQSGQETVEYENFLKETGNTLNTSIVEDGYLIYRFQSGDSSFYVKAGIEWPGGSFETDKVKIAIPETVGQGLTFSYGGSYSYAGGYTGSYGSSSGGYGGGSISGGNSSSQPGMQEESDAPEAPVRGRGGRRRESYTPYSAPGYKDGGTAAGQTAEEMLKEATPSQVRGRGEKNGDSDPQIQPADEVEDTAGLPEGENEVTDTEQDPSKEEVQDGEDSGKSGLKWYAGAVLAAAVIGGTAVCFRRRKRK</sequence>
<accession>A0A6N2SGK8</accession>
<evidence type="ECO:0000256" key="1">
    <source>
        <dbReference type="SAM" id="MobiDB-lite"/>
    </source>
</evidence>
<feature type="transmembrane region" description="Helical" evidence="2">
    <location>
        <begin position="511"/>
        <end position="529"/>
    </location>
</feature>
<organism evidence="3">
    <name type="scientific">Enterocloster bolteae</name>
    <dbReference type="NCBI Taxonomy" id="208479"/>
    <lineage>
        <taxon>Bacteria</taxon>
        <taxon>Bacillati</taxon>
        <taxon>Bacillota</taxon>
        <taxon>Clostridia</taxon>
        <taxon>Lachnospirales</taxon>
        <taxon>Lachnospiraceae</taxon>
        <taxon>Enterocloster</taxon>
    </lineage>
</organism>
<keyword evidence="2" id="KW-0812">Transmembrane</keyword>
<keyword evidence="2" id="KW-1133">Transmembrane helix</keyword>
<name>A0A6N2SGK8_9FIRM</name>
<dbReference type="GeneID" id="23112886"/>
<dbReference type="AlphaFoldDB" id="A0A6N2SGK8"/>
<keyword evidence="2" id="KW-0472">Membrane</keyword>
<feature type="compositionally biased region" description="Acidic residues" evidence="1">
    <location>
        <begin position="482"/>
        <end position="491"/>
    </location>
</feature>
<feature type="region of interest" description="Disordered" evidence="1">
    <location>
        <begin position="205"/>
        <end position="230"/>
    </location>
</feature>
<dbReference type="RefSeq" id="WP_002575101.1">
    <property type="nucleotide sequence ID" value="NZ_BAABZS010000001.1"/>
</dbReference>
<feature type="region of interest" description="Disordered" evidence="1">
    <location>
        <begin position="388"/>
        <end position="508"/>
    </location>
</feature>
<gene>
    <name evidence="3" type="ORF">CBLFYP116_01117</name>
</gene>
<proteinExistence type="predicted"/>
<feature type="compositionally biased region" description="Basic and acidic residues" evidence="1">
    <location>
        <begin position="205"/>
        <end position="214"/>
    </location>
</feature>
<protein>
    <submittedName>
        <fullName evidence="3">Uncharacterized protein</fullName>
    </submittedName>
</protein>
<evidence type="ECO:0000313" key="3">
    <source>
        <dbReference type="EMBL" id="VYS90795.1"/>
    </source>
</evidence>